<keyword evidence="4" id="KW-0808">Transferase</keyword>
<protein>
    <submittedName>
        <fullName evidence="4">Reverse transcriptase</fullName>
    </submittedName>
</protein>
<feature type="domain" description="Reverse transcriptase Ty1/copia-type" evidence="2">
    <location>
        <begin position="461"/>
        <end position="506"/>
    </location>
</feature>
<feature type="non-terminal residue" evidence="4">
    <location>
        <position position="513"/>
    </location>
</feature>
<dbReference type="Pfam" id="PF07727">
    <property type="entry name" value="RVT_2"/>
    <property type="match status" value="1"/>
</dbReference>
<name>X8JAM4_9AGAM</name>
<comment type="caution">
    <text evidence="4">The sequence shown here is derived from an EMBL/GenBank/DDBJ whole genome shotgun (WGS) entry which is preliminary data.</text>
</comment>
<evidence type="ECO:0000256" key="1">
    <source>
        <dbReference type="SAM" id="MobiDB-lite"/>
    </source>
</evidence>
<dbReference type="GO" id="GO:0003964">
    <property type="term" value="F:RNA-directed DNA polymerase activity"/>
    <property type="evidence" value="ECO:0007669"/>
    <property type="project" value="UniProtKB-KW"/>
</dbReference>
<keyword evidence="4" id="KW-0695">RNA-directed DNA polymerase</keyword>
<accession>X8JAM4</accession>
<evidence type="ECO:0000313" key="4">
    <source>
        <dbReference type="EMBL" id="EUC60306.1"/>
    </source>
</evidence>
<dbReference type="Pfam" id="PF25597">
    <property type="entry name" value="SH3_retrovirus"/>
    <property type="match status" value="1"/>
</dbReference>
<feature type="compositionally biased region" description="Polar residues" evidence="1">
    <location>
        <begin position="199"/>
        <end position="217"/>
    </location>
</feature>
<keyword evidence="4" id="KW-0548">Nucleotidyltransferase</keyword>
<dbReference type="OrthoDB" id="3313603at2759"/>
<dbReference type="Proteomes" id="UP000030108">
    <property type="component" value="Unassembled WGS sequence"/>
</dbReference>
<reference evidence="5" key="1">
    <citation type="journal article" date="2014" name="Genome Announc.">
        <title>Draft genome sequence of the plant-pathogenic soil fungus Rhizoctonia solani anastomosis group 3 strain Rhs1AP.</title>
        <authorList>
            <person name="Cubeta M.A."/>
            <person name="Thomas E."/>
            <person name="Dean R.A."/>
            <person name="Jabaji S."/>
            <person name="Neate S.M."/>
            <person name="Tavantzis S."/>
            <person name="Toda T."/>
            <person name="Vilgalys R."/>
            <person name="Bharathan N."/>
            <person name="Fedorova-Abrams N."/>
            <person name="Pakala S.B."/>
            <person name="Pakala S.M."/>
            <person name="Zafar N."/>
            <person name="Joardar V."/>
            <person name="Losada L."/>
            <person name="Nierman W.C."/>
        </authorList>
    </citation>
    <scope>NUCLEOTIDE SEQUENCE [LARGE SCALE GENOMIC DNA]</scope>
    <source>
        <strain evidence="5">AG-3</strain>
    </source>
</reference>
<dbReference type="InterPro" id="IPR057670">
    <property type="entry name" value="SH3_retrovirus"/>
</dbReference>
<feature type="compositionally biased region" description="Basic and acidic residues" evidence="1">
    <location>
        <begin position="135"/>
        <end position="160"/>
    </location>
</feature>
<sequence length="513" mass="55868">MERGDRIRLLLEELRAYASAQNVWKTPFEAFWGKKPDGENRSKLDSKTTTALFTGISDYQGKSWRYYKTGANRILHSRNITFLRSHTAAEGAYDEMDWGESVVPPAEGENMTRSGSKSEQRDENARTGGAQRVSSEAKEETKPTSELKDIKSEVKSEQKASDSTSKSTTESKPTHHAAVHQPSSTRSKLAMPSGPRIDTANSIRKINALSSVNTSGVRTRRGNPNMPAISLDKERGGVKITVKDTATTSDELAGYCDDSGSDDSDAYIHGLNAYMQGIDAATHGTDFDDPGAHSNQVGTIGSARSLHSDISTLFSDVPSLVSDTDTSSVVSAPSIPSELAYQLASPTRARIPSYTTTGELEGRFGELQLTSECFPPPAELALESLKDAGLHWALAARLSVPEDNQQLRRRLWDQTRSSGDVRQVPATTGAKGDGMYKARLVAQGFSQQPGVDFGKTFAPVLDVTSAFLHADVEEELYMRPIPYFNDDSGTVLRLKRSLYGLKQAGHSCVYNAL</sequence>
<feature type="compositionally biased region" description="Basic and acidic residues" evidence="1">
    <location>
        <begin position="116"/>
        <end position="125"/>
    </location>
</feature>
<dbReference type="AlphaFoldDB" id="X8JAM4"/>
<feature type="region of interest" description="Disordered" evidence="1">
    <location>
        <begin position="100"/>
        <end position="231"/>
    </location>
</feature>
<organism evidence="4 5">
    <name type="scientific">Rhizoctonia solani AG-3 Rhs1AP</name>
    <dbReference type="NCBI Taxonomy" id="1086054"/>
    <lineage>
        <taxon>Eukaryota</taxon>
        <taxon>Fungi</taxon>
        <taxon>Dikarya</taxon>
        <taxon>Basidiomycota</taxon>
        <taxon>Agaricomycotina</taxon>
        <taxon>Agaricomycetes</taxon>
        <taxon>Cantharellales</taxon>
        <taxon>Ceratobasidiaceae</taxon>
        <taxon>Rhizoctonia</taxon>
    </lineage>
</organism>
<dbReference type="EMBL" id="JATN01000319">
    <property type="protein sequence ID" value="EUC60306.1"/>
    <property type="molecule type" value="Genomic_DNA"/>
</dbReference>
<feature type="domain" description="Retroviral polymerase SH3-like" evidence="3">
    <location>
        <begin position="39"/>
        <end position="85"/>
    </location>
</feature>
<evidence type="ECO:0000313" key="5">
    <source>
        <dbReference type="Proteomes" id="UP000030108"/>
    </source>
</evidence>
<evidence type="ECO:0000259" key="3">
    <source>
        <dbReference type="Pfam" id="PF25597"/>
    </source>
</evidence>
<proteinExistence type="predicted"/>
<feature type="compositionally biased region" description="Low complexity" evidence="1">
    <location>
        <begin position="161"/>
        <end position="171"/>
    </location>
</feature>
<gene>
    <name evidence="4" type="ORF">RSOL_336700</name>
</gene>
<dbReference type="InterPro" id="IPR013103">
    <property type="entry name" value="RVT_2"/>
</dbReference>
<evidence type="ECO:0000259" key="2">
    <source>
        <dbReference type="Pfam" id="PF07727"/>
    </source>
</evidence>